<protein>
    <submittedName>
        <fullName evidence="1">Uncharacterized protein</fullName>
    </submittedName>
</protein>
<organism evidence="1 2">
    <name type="scientific">Champsocephalus esox</name>
    <name type="common">pike icefish</name>
    <dbReference type="NCBI Taxonomy" id="159716"/>
    <lineage>
        <taxon>Eukaryota</taxon>
        <taxon>Metazoa</taxon>
        <taxon>Chordata</taxon>
        <taxon>Craniata</taxon>
        <taxon>Vertebrata</taxon>
        <taxon>Euteleostomi</taxon>
        <taxon>Actinopterygii</taxon>
        <taxon>Neopterygii</taxon>
        <taxon>Teleostei</taxon>
        <taxon>Neoteleostei</taxon>
        <taxon>Acanthomorphata</taxon>
        <taxon>Eupercaria</taxon>
        <taxon>Perciformes</taxon>
        <taxon>Notothenioidei</taxon>
        <taxon>Channichthyidae</taxon>
        <taxon>Champsocephalus</taxon>
    </lineage>
</organism>
<sequence length="71" mass="7962">MEDGDMLVFVIWSSPSPSRQRSPRLLSVMAAWYVSGEECSVTQCLWDDAHLMDQNLQYHIDPTTSNTAATA</sequence>
<evidence type="ECO:0000313" key="1">
    <source>
        <dbReference type="EMBL" id="KAK5882500.1"/>
    </source>
</evidence>
<accession>A0AAN8BC50</accession>
<dbReference type="EMBL" id="JAULUE010002062">
    <property type="protein sequence ID" value="KAK5882500.1"/>
    <property type="molecule type" value="Genomic_DNA"/>
</dbReference>
<name>A0AAN8BC50_9TELE</name>
<dbReference type="AlphaFoldDB" id="A0AAN8BC50"/>
<gene>
    <name evidence="1" type="ORF">CesoFtcFv8_021079</name>
</gene>
<proteinExistence type="predicted"/>
<keyword evidence="2" id="KW-1185">Reference proteome</keyword>
<dbReference type="Proteomes" id="UP001335648">
    <property type="component" value="Unassembled WGS sequence"/>
</dbReference>
<reference evidence="1 2" key="1">
    <citation type="journal article" date="2023" name="Mol. Biol. Evol.">
        <title>Genomics of Secondarily Temperate Adaptation in the Only Non-Antarctic Icefish.</title>
        <authorList>
            <person name="Rivera-Colon A.G."/>
            <person name="Rayamajhi N."/>
            <person name="Minhas B.F."/>
            <person name="Madrigal G."/>
            <person name="Bilyk K.T."/>
            <person name="Yoon V."/>
            <person name="Hune M."/>
            <person name="Gregory S."/>
            <person name="Cheng C.H.C."/>
            <person name="Catchen J.M."/>
        </authorList>
    </citation>
    <scope>NUCLEOTIDE SEQUENCE [LARGE SCALE GENOMIC DNA]</scope>
    <source>
        <strain evidence="1">JC2023a</strain>
    </source>
</reference>
<comment type="caution">
    <text evidence="1">The sequence shown here is derived from an EMBL/GenBank/DDBJ whole genome shotgun (WGS) entry which is preliminary data.</text>
</comment>
<evidence type="ECO:0000313" key="2">
    <source>
        <dbReference type="Proteomes" id="UP001335648"/>
    </source>
</evidence>